<keyword evidence="5" id="KW-0378">Hydrolase</keyword>
<proteinExistence type="inferred from homology"/>
<accession>A0A550C3X0</accession>
<dbReference type="Pfam" id="PF00481">
    <property type="entry name" value="PP2C"/>
    <property type="match status" value="1"/>
</dbReference>
<dbReference type="GO" id="GO:0004722">
    <property type="term" value="F:protein serine/threonine phosphatase activity"/>
    <property type="evidence" value="ECO:0007669"/>
    <property type="project" value="UniProtKB-EC"/>
</dbReference>
<comment type="similarity">
    <text evidence="2">Belongs to the PP2C family.</text>
</comment>
<dbReference type="GO" id="GO:0046872">
    <property type="term" value="F:metal ion binding"/>
    <property type="evidence" value="ECO:0007669"/>
    <property type="project" value="UniProtKB-KW"/>
</dbReference>
<comment type="cofactor">
    <cofactor evidence="1">
        <name>Mn(2+)</name>
        <dbReference type="ChEBI" id="CHEBI:29035"/>
    </cofactor>
</comment>
<dbReference type="Gene3D" id="3.60.40.10">
    <property type="entry name" value="PPM-type phosphatase domain"/>
    <property type="match status" value="1"/>
</dbReference>
<protein>
    <recommendedName>
        <fullName evidence="3">protein-serine/threonine phosphatase</fullName>
        <ecNumber evidence="3">3.1.3.16</ecNumber>
    </recommendedName>
</protein>
<evidence type="ECO:0000313" key="10">
    <source>
        <dbReference type="EMBL" id="TRM59488.1"/>
    </source>
</evidence>
<evidence type="ECO:0000256" key="2">
    <source>
        <dbReference type="ARBA" id="ARBA00006702"/>
    </source>
</evidence>
<name>A0A550C3X0_9AGAR</name>
<evidence type="ECO:0000256" key="7">
    <source>
        <dbReference type="ARBA" id="ARBA00022912"/>
    </source>
</evidence>
<dbReference type="CDD" id="cd00143">
    <property type="entry name" value="PP2Cc"/>
    <property type="match status" value="1"/>
</dbReference>
<dbReference type="EMBL" id="VDMD01000027">
    <property type="protein sequence ID" value="TRM59488.1"/>
    <property type="molecule type" value="Genomic_DNA"/>
</dbReference>
<sequence>MSTSTDLEALYDTMCDRGVVHIANMDLQVHHSSLRGLKDKSEDRIVVREFDLGVLIAVFDGHYTDELSDYAAGVLPQQLCDRICTNASRNGFEDLSAAVEEALVKGIEDFDASLIDEVVQLFPEGSATDWADSFWDDTGEIFEIIGYSKEDPRFRAARRAVVGTTVLVGFVDKEKQNIWVASLGDSEALLGRIVDGNLQHVPLNQLHNASNSEEVARMQAEHADEPSPVWNQSTLGQLSITRALGDHPLKVDLDLAQKILPYAYPSYIVGKDVEDWKKRGHMHPPYISSTPTVQRHALLPEDLLVFASDGLRCALERYHGAEDKGETMITLSGAHVFSAASMVPSSSQFGHDLIAPRADQNIADIIIRNSLFGTDRGKALAELTLCDDTSGHYRDDMSVVVMHLD</sequence>
<dbReference type="InterPro" id="IPR015655">
    <property type="entry name" value="PP2C"/>
</dbReference>
<dbReference type="InterPro" id="IPR001932">
    <property type="entry name" value="PPM-type_phosphatase-like_dom"/>
</dbReference>
<evidence type="ECO:0000256" key="6">
    <source>
        <dbReference type="ARBA" id="ARBA00022842"/>
    </source>
</evidence>
<dbReference type="EC" id="3.1.3.16" evidence="3"/>
<evidence type="ECO:0000256" key="8">
    <source>
        <dbReference type="ARBA" id="ARBA00023211"/>
    </source>
</evidence>
<gene>
    <name evidence="10" type="ORF">BD626DRAFT_408812</name>
</gene>
<keyword evidence="8" id="KW-0464">Manganese</keyword>
<dbReference type="PANTHER" id="PTHR13832:SF803">
    <property type="entry name" value="PROTEIN PHOSPHATASE 1G"/>
    <property type="match status" value="1"/>
</dbReference>
<evidence type="ECO:0000256" key="1">
    <source>
        <dbReference type="ARBA" id="ARBA00001936"/>
    </source>
</evidence>
<keyword evidence="4" id="KW-0479">Metal-binding</keyword>
<reference evidence="10 11" key="1">
    <citation type="journal article" date="2019" name="New Phytol.">
        <title>Comparative genomics reveals unique wood-decay strategies and fruiting body development in the Schizophyllaceae.</title>
        <authorList>
            <person name="Almasi E."/>
            <person name="Sahu N."/>
            <person name="Krizsan K."/>
            <person name="Balint B."/>
            <person name="Kovacs G.M."/>
            <person name="Kiss B."/>
            <person name="Cseklye J."/>
            <person name="Drula E."/>
            <person name="Henrissat B."/>
            <person name="Nagy I."/>
            <person name="Chovatia M."/>
            <person name="Adam C."/>
            <person name="LaButti K."/>
            <person name="Lipzen A."/>
            <person name="Riley R."/>
            <person name="Grigoriev I.V."/>
            <person name="Nagy L.G."/>
        </authorList>
    </citation>
    <scope>NUCLEOTIDE SEQUENCE [LARGE SCALE GENOMIC DNA]</scope>
    <source>
        <strain evidence="10 11">NL-1724</strain>
    </source>
</reference>
<dbReference type="Proteomes" id="UP000320762">
    <property type="component" value="Unassembled WGS sequence"/>
</dbReference>
<evidence type="ECO:0000256" key="5">
    <source>
        <dbReference type="ARBA" id="ARBA00022801"/>
    </source>
</evidence>
<evidence type="ECO:0000256" key="4">
    <source>
        <dbReference type="ARBA" id="ARBA00022723"/>
    </source>
</evidence>
<dbReference type="AlphaFoldDB" id="A0A550C3X0"/>
<feature type="domain" description="PPM-type phosphatase" evidence="9">
    <location>
        <begin position="28"/>
        <end position="404"/>
    </location>
</feature>
<dbReference type="InterPro" id="IPR036457">
    <property type="entry name" value="PPM-type-like_dom_sf"/>
</dbReference>
<dbReference type="OrthoDB" id="19329at2759"/>
<dbReference type="SMART" id="SM00332">
    <property type="entry name" value="PP2Cc"/>
    <property type="match status" value="1"/>
</dbReference>
<evidence type="ECO:0000256" key="3">
    <source>
        <dbReference type="ARBA" id="ARBA00013081"/>
    </source>
</evidence>
<dbReference type="STRING" id="97359.A0A550C3X0"/>
<dbReference type="PROSITE" id="PS51746">
    <property type="entry name" value="PPM_2"/>
    <property type="match status" value="1"/>
</dbReference>
<organism evidence="10 11">
    <name type="scientific">Schizophyllum amplum</name>
    <dbReference type="NCBI Taxonomy" id="97359"/>
    <lineage>
        <taxon>Eukaryota</taxon>
        <taxon>Fungi</taxon>
        <taxon>Dikarya</taxon>
        <taxon>Basidiomycota</taxon>
        <taxon>Agaricomycotina</taxon>
        <taxon>Agaricomycetes</taxon>
        <taxon>Agaricomycetidae</taxon>
        <taxon>Agaricales</taxon>
        <taxon>Schizophyllaceae</taxon>
        <taxon>Schizophyllum</taxon>
    </lineage>
</organism>
<dbReference type="SUPFAM" id="SSF81606">
    <property type="entry name" value="PP2C-like"/>
    <property type="match status" value="1"/>
</dbReference>
<keyword evidence="7" id="KW-0904">Protein phosphatase</keyword>
<keyword evidence="6" id="KW-0460">Magnesium</keyword>
<dbReference type="PANTHER" id="PTHR13832">
    <property type="entry name" value="PROTEIN PHOSPHATASE 2C"/>
    <property type="match status" value="1"/>
</dbReference>
<keyword evidence="11" id="KW-1185">Reference proteome</keyword>
<comment type="caution">
    <text evidence="10">The sequence shown here is derived from an EMBL/GenBank/DDBJ whole genome shotgun (WGS) entry which is preliminary data.</text>
</comment>
<evidence type="ECO:0000259" key="9">
    <source>
        <dbReference type="PROSITE" id="PS51746"/>
    </source>
</evidence>
<evidence type="ECO:0000313" key="11">
    <source>
        <dbReference type="Proteomes" id="UP000320762"/>
    </source>
</evidence>